<feature type="non-terminal residue" evidence="2">
    <location>
        <position position="1"/>
    </location>
</feature>
<keyword evidence="1" id="KW-0732">Signal</keyword>
<feature type="non-terminal residue" evidence="2">
    <location>
        <position position="171"/>
    </location>
</feature>
<protein>
    <recommendedName>
        <fullName evidence="3">Lipocalin/cytosolic fatty-acid binding domain-containing protein</fullName>
    </recommendedName>
</protein>
<accession>A0A0K2T8L6</accession>
<evidence type="ECO:0000256" key="1">
    <source>
        <dbReference type="SAM" id="SignalP"/>
    </source>
</evidence>
<dbReference type="EMBL" id="HACA01004460">
    <property type="protein sequence ID" value="CDW21821.1"/>
    <property type="molecule type" value="Transcribed_RNA"/>
</dbReference>
<reference evidence="2" key="1">
    <citation type="submission" date="2014-05" db="EMBL/GenBank/DDBJ databases">
        <authorList>
            <person name="Chronopoulou M."/>
        </authorList>
    </citation>
    <scope>NUCLEOTIDE SEQUENCE</scope>
    <source>
        <tissue evidence="2">Whole organism</tissue>
    </source>
</reference>
<sequence>LELIMKCFVIVALVLIGISTAQLTKPSFTFDGSWLEMKNTRSGLLEYFQNYGINASYFDFAPSTMECIRVTEEGYKITGIEANGAPYNGSITWRKEAKRPMNISRFVLEFDSEVYKDHCSRNVIRFNGYLKGSDTPLFYTLRSFTMEGYMKYTHTHVATNSTAFTIFKKRS</sequence>
<evidence type="ECO:0008006" key="3">
    <source>
        <dbReference type="Google" id="ProtNLM"/>
    </source>
</evidence>
<feature type="chain" id="PRO_5005487555" description="Lipocalin/cytosolic fatty-acid binding domain-containing protein" evidence="1">
    <location>
        <begin position="22"/>
        <end position="171"/>
    </location>
</feature>
<feature type="signal peptide" evidence="1">
    <location>
        <begin position="1"/>
        <end position="21"/>
    </location>
</feature>
<evidence type="ECO:0000313" key="2">
    <source>
        <dbReference type="EMBL" id="CDW21821.1"/>
    </source>
</evidence>
<dbReference type="AlphaFoldDB" id="A0A0K2T8L6"/>
<name>A0A0K2T8L6_LEPSM</name>
<proteinExistence type="predicted"/>
<organism evidence="2">
    <name type="scientific">Lepeophtheirus salmonis</name>
    <name type="common">Salmon louse</name>
    <name type="synonym">Caligus salmonis</name>
    <dbReference type="NCBI Taxonomy" id="72036"/>
    <lineage>
        <taxon>Eukaryota</taxon>
        <taxon>Metazoa</taxon>
        <taxon>Ecdysozoa</taxon>
        <taxon>Arthropoda</taxon>
        <taxon>Crustacea</taxon>
        <taxon>Multicrustacea</taxon>
        <taxon>Hexanauplia</taxon>
        <taxon>Copepoda</taxon>
        <taxon>Siphonostomatoida</taxon>
        <taxon>Caligidae</taxon>
        <taxon>Lepeophtheirus</taxon>
    </lineage>
</organism>